<evidence type="ECO:0000313" key="3">
    <source>
        <dbReference type="EMBL" id="BBO34757.1"/>
    </source>
</evidence>
<evidence type="ECO:0000256" key="1">
    <source>
        <dbReference type="SAM" id="MobiDB-lite"/>
    </source>
</evidence>
<feature type="domain" description="VWFA" evidence="2">
    <location>
        <begin position="285"/>
        <end position="457"/>
    </location>
</feature>
<feature type="region of interest" description="Disordered" evidence="1">
    <location>
        <begin position="86"/>
        <end position="109"/>
    </location>
</feature>
<dbReference type="SMART" id="SM00327">
    <property type="entry name" value="VWA"/>
    <property type="match status" value="1"/>
</dbReference>
<accession>A0A5K7XFE3</accession>
<keyword evidence="4" id="KW-1185">Reference proteome</keyword>
<name>A0A5K7XFE3_9BACT</name>
<evidence type="ECO:0000313" key="4">
    <source>
        <dbReference type="Proteomes" id="UP000326837"/>
    </source>
</evidence>
<dbReference type="Pfam" id="PF13768">
    <property type="entry name" value="VWA_3"/>
    <property type="match status" value="1"/>
</dbReference>
<dbReference type="AlphaFoldDB" id="A0A5K7XFE3"/>
<organism evidence="3 4">
    <name type="scientific">Lacipirellula parvula</name>
    <dbReference type="NCBI Taxonomy" id="2650471"/>
    <lineage>
        <taxon>Bacteria</taxon>
        <taxon>Pseudomonadati</taxon>
        <taxon>Planctomycetota</taxon>
        <taxon>Planctomycetia</taxon>
        <taxon>Pirellulales</taxon>
        <taxon>Lacipirellulaceae</taxon>
        <taxon>Lacipirellula</taxon>
    </lineage>
</organism>
<feature type="region of interest" description="Disordered" evidence="1">
    <location>
        <begin position="28"/>
        <end position="74"/>
    </location>
</feature>
<dbReference type="EMBL" id="AP021861">
    <property type="protein sequence ID" value="BBO34757.1"/>
    <property type="molecule type" value="Genomic_DNA"/>
</dbReference>
<dbReference type="InterPro" id="IPR036465">
    <property type="entry name" value="vWFA_dom_sf"/>
</dbReference>
<dbReference type="RefSeq" id="WP_152100270.1">
    <property type="nucleotide sequence ID" value="NZ_AP021861.1"/>
</dbReference>
<dbReference type="InterPro" id="IPR002035">
    <property type="entry name" value="VWF_A"/>
</dbReference>
<dbReference type="KEGG" id="lpav:PLANPX_4369"/>
<proteinExistence type="predicted"/>
<dbReference type="Proteomes" id="UP000326837">
    <property type="component" value="Chromosome"/>
</dbReference>
<protein>
    <recommendedName>
        <fullName evidence="2">VWFA domain-containing protein</fullName>
    </recommendedName>
</protein>
<dbReference type="Gene3D" id="3.40.50.410">
    <property type="entry name" value="von Willebrand factor, type A domain"/>
    <property type="match status" value="1"/>
</dbReference>
<gene>
    <name evidence="3" type="ORF">PLANPX_4369</name>
</gene>
<reference evidence="4" key="1">
    <citation type="submission" date="2019-10" db="EMBL/GenBank/DDBJ databases">
        <title>Lacipirellula parvula gen. nov., sp. nov., representing a lineage of planctomycetes widespread in freshwater anoxic habitats, and description of the family Lacipirellulaceae.</title>
        <authorList>
            <person name="Dedysh S.N."/>
            <person name="Kulichevskaya I.S."/>
            <person name="Beletsky A.V."/>
            <person name="Rakitin A.L."/>
            <person name="Mardanov A.V."/>
            <person name="Ivanova A.A."/>
            <person name="Saltykova V.X."/>
            <person name="Rijpstra W.I.C."/>
            <person name="Sinninghe Damste J.S."/>
            <person name="Ravin N.V."/>
        </authorList>
    </citation>
    <scope>NUCLEOTIDE SEQUENCE [LARGE SCALE GENOMIC DNA]</scope>
    <source>
        <strain evidence="4">PX69</strain>
    </source>
</reference>
<feature type="compositionally biased region" description="Polar residues" evidence="1">
    <location>
        <begin position="34"/>
        <end position="47"/>
    </location>
</feature>
<evidence type="ECO:0000259" key="2">
    <source>
        <dbReference type="SMART" id="SM00327"/>
    </source>
</evidence>
<sequence>MSNSPAEGASEAELRSFVLEVTARQPNGVADATDASTSPLSIPTAQSVEVKRRRPRTNSVTSPIASDAEATQEAENVGVRIDAAADASPVPQPSHTVASAPKSAKAEANSIKPTAAPELIRPVEPIAPAPPQRSLPAWFASLSVHLTMLAVLATVSLATVDPPRQLEMIFDSAPASEVEEVVFEEPAEPIVDATADVGALVADEIPSEVIDPGAAAFGGFSLDEGLGTGLDTPGGTAPIGTPGGGGLLGEAGSLLGAAGGTGTGTFGSGLGAAPTAKFFGAEIAGRRIVFVLDNSGSMQGGRLETVIAELLNCLDRLRDDQEFYILFHSDAVYPMLYPDPIDRYLRPTDANKRMVAAWLDTVELCLGDSVEDAINAAAMIEPDTVFLLSDGRIQGDNKFRVLMNGNARNFPIHTFAVGMNGSVAGRKNLQMIADANGGDFTESAIPPEMRDLSRNHLRPYHNQTPGLVWGRNVKPFKFGK</sequence>
<dbReference type="SUPFAM" id="SSF53300">
    <property type="entry name" value="vWA-like"/>
    <property type="match status" value="1"/>
</dbReference>